<evidence type="ECO:0000313" key="1">
    <source>
        <dbReference type="EMBL" id="MEJ8303524.1"/>
    </source>
</evidence>
<protein>
    <submittedName>
        <fullName evidence="1">LLM class flavin-dependent oxidoreductase</fullName>
        <ecNumber evidence="1">1.-.-.-</ecNumber>
    </submittedName>
</protein>
<evidence type="ECO:0000313" key="2">
    <source>
        <dbReference type="Proteomes" id="UP001380953"/>
    </source>
</evidence>
<comment type="caution">
    <text evidence="1">The sequence shown here is derived from an EMBL/GenBank/DDBJ whole genome shotgun (WGS) entry which is preliminary data.</text>
</comment>
<dbReference type="EC" id="1.-.-.-" evidence="1"/>
<dbReference type="Proteomes" id="UP001380953">
    <property type="component" value="Unassembled WGS sequence"/>
</dbReference>
<sequence length="345" mass="37157">MSHSNLALSVLDLLPIREGKDAAAAIKQMVGLAQTVEQLGYTRYWIAEHHNTPTLISSATSILVKHVLDHTEIIRAGSGGVMLPNHSPLIVAEQFGTIATIHPDRVDLGLGRAPGTNEAAAAAIRRFSGDSAPSFPDDIQSLLAYLGAPEEQAAVRAYPGIGTKVPLYILGSSTDSAYLAGALGLPYAFGAHFAPAHLEAALAAYRASFNPSAHLSEPYVMVSANVVAADSDEEADFLSTTMNQVFLNILRSGQQLMQPPAENLGSDITMQEKEILAAMSSVTFKGSKDTIAQQLALFQNRYAADELIVNSFIYDEEKLKRSFEILKEAVQSMEENRQSETSINR</sequence>
<organism evidence="1 2">
    <name type="scientific">Saccharibacillus sacchari</name>
    <dbReference type="NCBI Taxonomy" id="456493"/>
    <lineage>
        <taxon>Bacteria</taxon>
        <taxon>Bacillati</taxon>
        <taxon>Bacillota</taxon>
        <taxon>Bacilli</taxon>
        <taxon>Bacillales</taxon>
        <taxon>Paenibacillaceae</taxon>
        <taxon>Saccharibacillus</taxon>
    </lineage>
</organism>
<accession>A0ACC6P9G9</accession>
<keyword evidence="1" id="KW-0560">Oxidoreductase</keyword>
<gene>
    <name evidence="1" type="ORF">WKI47_06290</name>
</gene>
<dbReference type="EMBL" id="JBBKAR010000019">
    <property type="protein sequence ID" value="MEJ8303524.1"/>
    <property type="molecule type" value="Genomic_DNA"/>
</dbReference>
<reference evidence="1" key="1">
    <citation type="submission" date="2024-03" db="EMBL/GenBank/DDBJ databases">
        <title>Whole genome sequecning of epiphytes from Marcgravia umbellata leaves.</title>
        <authorList>
            <person name="Kumar G."/>
            <person name="Savka M.A."/>
        </authorList>
    </citation>
    <scope>NUCLEOTIDE SEQUENCE</scope>
    <source>
        <strain evidence="1">RIT_BL5</strain>
    </source>
</reference>
<name>A0ACC6P9G9_9BACL</name>
<keyword evidence="2" id="KW-1185">Reference proteome</keyword>
<proteinExistence type="predicted"/>